<dbReference type="Gene3D" id="1.10.510.10">
    <property type="entry name" value="Transferase(Phosphotransferase) domain 1"/>
    <property type="match status" value="1"/>
</dbReference>
<evidence type="ECO:0000256" key="7">
    <source>
        <dbReference type="ARBA" id="ARBA00022729"/>
    </source>
</evidence>
<dbReference type="FunFam" id="3.80.10.10:FF:000101">
    <property type="entry name" value="LRR receptor-like serine/threonine-protein kinase ERECTA"/>
    <property type="match status" value="1"/>
</dbReference>
<keyword evidence="14" id="KW-0675">Receptor</keyword>
<dbReference type="PROSITE" id="PS50011">
    <property type="entry name" value="PROTEIN_KINASE_DOM"/>
    <property type="match status" value="1"/>
</dbReference>
<keyword evidence="6 16" id="KW-0812">Transmembrane</keyword>
<dbReference type="InterPro" id="IPR050647">
    <property type="entry name" value="Plant_LRR-RLKs"/>
</dbReference>
<evidence type="ECO:0000256" key="1">
    <source>
        <dbReference type="ARBA" id="ARBA00004479"/>
    </source>
</evidence>
<dbReference type="InterPro" id="IPR032675">
    <property type="entry name" value="LRR_dom_sf"/>
</dbReference>
<dbReference type="GO" id="GO:0016020">
    <property type="term" value="C:membrane"/>
    <property type="evidence" value="ECO:0007669"/>
    <property type="project" value="UniProtKB-SubCell"/>
</dbReference>
<keyword evidence="20" id="KW-1185">Reference proteome</keyword>
<evidence type="ECO:0000313" key="19">
    <source>
        <dbReference type="EMBL" id="KAL2321935.1"/>
    </source>
</evidence>
<accession>A0ABD1LG69</accession>
<keyword evidence="9" id="KW-0547">Nucleotide-binding</keyword>
<evidence type="ECO:0000256" key="15">
    <source>
        <dbReference type="ARBA" id="ARBA00023180"/>
    </source>
</evidence>
<evidence type="ECO:0000256" key="9">
    <source>
        <dbReference type="ARBA" id="ARBA00022741"/>
    </source>
</evidence>
<dbReference type="Gene3D" id="3.30.200.20">
    <property type="entry name" value="Phosphorylase Kinase, domain 1"/>
    <property type="match status" value="1"/>
</dbReference>
<dbReference type="AlphaFoldDB" id="A0ABD1LG69"/>
<organism evidence="19 20">
    <name type="scientific">Flemingia macrophylla</name>
    <dbReference type="NCBI Taxonomy" id="520843"/>
    <lineage>
        <taxon>Eukaryota</taxon>
        <taxon>Viridiplantae</taxon>
        <taxon>Streptophyta</taxon>
        <taxon>Embryophyta</taxon>
        <taxon>Tracheophyta</taxon>
        <taxon>Spermatophyta</taxon>
        <taxon>Magnoliopsida</taxon>
        <taxon>eudicotyledons</taxon>
        <taxon>Gunneridae</taxon>
        <taxon>Pentapetalae</taxon>
        <taxon>rosids</taxon>
        <taxon>fabids</taxon>
        <taxon>Fabales</taxon>
        <taxon>Fabaceae</taxon>
        <taxon>Papilionoideae</taxon>
        <taxon>50 kb inversion clade</taxon>
        <taxon>NPAAA clade</taxon>
        <taxon>indigoferoid/millettioid clade</taxon>
        <taxon>Phaseoleae</taxon>
        <taxon>Flemingia</taxon>
    </lineage>
</organism>
<keyword evidence="2" id="KW-0723">Serine/threonine-protein kinase</keyword>
<keyword evidence="13 16" id="KW-0472">Membrane</keyword>
<dbReference type="InterPro" id="IPR001611">
    <property type="entry name" value="Leu-rich_rpt"/>
</dbReference>
<feature type="domain" description="Protein kinase" evidence="18">
    <location>
        <begin position="312"/>
        <end position="587"/>
    </location>
</feature>
<feature type="chain" id="PRO_5044886797" description="Protein kinase domain-containing protein" evidence="17">
    <location>
        <begin position="25"/>
        <end position="601"/>
    </location>
</feature>
<evidence type="ECO:0000256" key="10">
    <source>
        <dbReference type="ARBA" id="ARBA00022777"/>
    </source>
</evidence>
<sequence length="601" mass="66686">MKMGTVAWISSVILMTVFSHSSLSLPLDGLTLLEIKSTLNDTKNVLSNWLEFDESPCAWTGISCHPGDQRVRSINLPFMQLGGIISPSIGKLSRLQRLALHQNSLHGTIPNELTNCTELRALYLRGNYFQGGIPSNIGNLSYLNILDLSSNSLKGAIPSSIGRLSHLQILNLSTNFFSGEIPDIGVLSTFDKNAFIGNLDLCGRQVQKPCRTSFGFPVVLPHAESDEAAVPAKRSSHYMKWVIIGAMATTSLAIVIILSILWTRLLSKKERAAKKYTEVKKQVDQEASTKLITFHGDMPYTSSEIIEKLESLDEESIVGSGGVGIVYRMLMNDCGTFAVKRIDRSCEGSDQVFERELEILGSIQHINLVNLRGYCRLPSSRLLIYDYLAMGSLDDLLHENKERRQLLNWTDRLKIALGSARGLAYLHHECNPKVIHRNIKSSNILLDENMEPLISDFGLAKLLVDEDAHVTTVVAGTFGYLAPEYLQSGRATEKSDVYSFGVLLLELVTGKRPTDPSFVKRGLNVVGWMNTLVRENRLEDVVDKRCSDADAGTLEVILELAARCTDGNADDRPSMNQVLQLLEQEVMSPCPSEFYESHSDH</sequence>
<keyword evidence="3" id="KW-0597">Phosphoprotein</keyword>
<dbReference type="FunFam" id="1.10.510.10:FF:000146">
    <property type="entry name" value="LRR receptor-like serine/threonine-protein kinase IOS1"/>
    <property type="match status" value="1"/>
</dbReference>
<comment type="subcellular location">
    <subcellularLocation>
        <location evidence="1">Membrane</location>
        <topology evidence="1">Single-pass type I membrane protein</topology>
    </subcellularLocation>
</comment>
<evidence type="ECO:0000256" key="14">
    <source>
        <dbReference type="ARBA" id="ARBA00023170"/>
    </source>
</evidence>
<evidence type="ECO:0000256" key="11">
    <source>
        <dbReference type="ARBA" id="ARBA00022840"/>
    </source>
</evidence>
<dbReference type="SUPFAM" id="SSF52058">
    <property type="entry name" value="L domain-like"/>
    <property type="match status" value="1"/>
</dbReference>
<comment type="caution">
    <text evidence="19">The sequence shown here is derived from an EMBL/GenBank/DDBJ whole genome shotgun (WGS) entry which is preliminary data.</text>
</comment>
<gene>
    <name evidence="19" type="ORF">Fmac_026314</name>
</gene>
<keyword evidence="8" id="KW-0677">Repeat</keyword>
<dbReference type="GO" id="GO:0004674">
    <property type="term" value="F:protein serine/threonine kinase activity"/>
    <property type="evidence" value="ECO:0007669"/>
    <property type="project" value="UniProtKB-KW"/>
</dbReference>
<dbReference type="Gene3D" id="3.80.10.10">
    <property type="entry name" value="Ribonuclease Inhibitor"/>
    <property type="match status" value="1"/>
</dbReference>
<keyword evidence="15" id="KW-0325">Glycoprotein</keyword>
<dbReference type="Pfam" id="PF08263">
    <property type="entry name" value="LRRNT_2"/>
    <property type="match status" value="1"/>
</dbReference>
<evidence type="ECO:0000256" key="6">
    <source>
        <dbReference type="ARBA" id="ARBA00022692"/>
    </source>
</evidence>
<protein>
    <recommendedName>
        <fullName evidence="18">Protein kinase domain-containing protein</fullName>
    </recommendedName>
</protein>
<keyword evidence="7 17" id="KW-0732">Signal</keyword>
<dbReference type="InterPro" id="IPR013210">
    <property type="entry name" value="LRR_N_plant-typ"/>
</dbReference>
<dbReference type="InterPro" id="IPR011009">
    <property type="entry name" value="Kinase-like_dom_sf"/>
</dbReference>
<evidence type="ECO:0000256" key="12">
    <source>
        <dbReference type="ARBA" id="ARBA00022989"/>
    </source>
</evidence>
<feature type="signal peptide" evidence="17">
    <location>
        <begin position="1"/>
        <end position="24"/>
    </location>
</feature>
<dbReference type="PANTHER" id="PTHR48056:SF66">
    <property type="entry name" value="LRR RECEPTOR-LIKE SERINE_THREONINE-PROTEIN KINASE FEI 2"/>
    <property type="match status" value="1"/>
</dbReference>
<dbReference type="PANTHER" id="PTHR48056">
    <property type="entry name" value="LRR RECEPTOR-LIKE SERINE/THREONINE-PROTEIN KINASE-RELATED"/>
    <property type="match status" value="1"/>
</dbReference>
<dbReference type="Pfam" id="PF00560">
    <property type="entry name" value="LRR_1"/>
    <property type="match status" value="3"/>
</dbReference>
<keyword evidence="11" id="KW-0067">ATP-binding</keyword>
<evidence type="ECO:0000256" key="3">
    <source>
        <dbReference type="ARBA" id="ARBA00022553"/>
    </source>
</evidence>
<keyword evidence="5" id="KW-0808">Transferase</keyword>
<evidence type="ECO:0000256" key="4">
    <source>
        <dbReference type="ARBA" id="ARBA00022614"/>
    </source>
</evidence>
<keyword evidence="12 16" id="KW-1133">Transmembrane helix</keyword>
<evidence type="ECO:0000256" key="8">
    <source>
        <dbReference type="ARBA" id="ARBA00022737"/>
    </source>
</evidence>
<dbReference type="SUPFAM" id="SSF56112">
    <property type="entry name" value="Protein kinase-like (PK-like)"/>
    <property type="match status" value="1"/>
</dbReference>
<dbReference type="Proteomes" id="UP001603857">
    <property type="component" value="Unassembled WGS sequence"/>
</dbReference>
<evidence type="ECO:0000256" key="17">
    <source>
        <dbReference type="SAM" id="SignalP"/>
    </source>
</evidence>
<feature type="transmembrane region" description="Helical" evidence="16">
    <location>
        <begin position="241"/>
        <end position="262"/>
    </location>
</feature>
<evidence type="ECO:0000256" key="16">
    <source>
        <dbReference type="SAM" id="Phobius"/>
    </source>
</evidence>
<evidence type="ECO:0000256" key="2">
    <source>
        <dbReference type="ARBA" id="ARBA00022527"/>
    </source>
</evidence>
<keyword evidence="4" id="KW-0433">Leucine-rich repeat</keyword>
<keyword evidence="10" id="KW-0418">Kinase</keyword>
<dbReference type="EMBL" id="JBGMDY010000009">
    <property type="protein sequence ID" value="KAL2321935.1"/>
    <property type="molecule type" value="Genomic_DNA"/>
</dbReference>
<evidence type="ECO:0000256" key="13">
    <source>
        <dbReference type="ARBA" id="ARBA00023136"/>
    </source>
</evidence>
<dbReference type="InterPro" id="IPR000719">
    <property type="entry name" value="Prot_kinase_dom"/>
</dbReference>
<evidence type="ECO:0000313" key="20">
    <source>
        <dbReference type="Proteomes" id="UP001603857"/>
    </source>
</evidence>
<proteinExistence type="predicted"/>
<dbReference type="Pfam" id="PF00069">
    <property type="entry name" value="Pkinase"/>
    <property type="match status" value="1"/>
</dbReference>
<reference evidence="19 20" key="1">
    <citation type="submission" date="2024-08" db="EMBL/GenBank/DDBJ databases">
        <title>Insights into the chromosomal genome structure of Flemingia macrophylla.</title>
        <authorList>
            <person name="Ding Y."/>
            <person name="Zhao Y."/>
            <person name="Bi W."/>
            <person name="Wu M."/>
            <person name="Zhao G."/>
            <person name="Gong Y."/>
            <person name="Li W."/>
            <person name="Zhang P."/>
        </authorList>
    </citation>
    <scope>NUCLEOTIDE SEQUENCE [LARGE SCALE GENOMIC DNA]</scope>
    <source>
        <strain evidence="19">DYQJB</strain>
        <tissue evidence="19">Leaf</tissue>
    </source>
</reference>
<evidence type="ECO:0000256" key="5">
    <source>
        <dbReference type="ARBA" id="ARBA00022679"/>
    </source>
</evidence>
<dbReference type="GO" id="GO:0005524">
    <property type="term" value="F:ATP binding"/>
    <property type="evidence" value="ECO:0007669"/>
    <property type="project" value="UniProtKB-KW"/>
</dbReference>
<name>A0ABD1LG69_9FABA</name>
<evidence type="ECO:0000259" key="18">
    <source>
        <dbReference type="PROSITE" id="PS50011"/>
    </source>
</evidence>